<evidence type="ECO:0008006" key="3">
    <source>
        <dbReference type="Google" id="ProtNLM"/>
    </source>
</evidence>
<dbReference type="Gene3D" id="3.40.50.300">
    <property type="entry name" value="P-loop containing nucleotide triphosphate hydrolases"/>
    <property type="match status" value="1"/>
</dbReference>
<evidence type="ECO:0000313" key="2">
    <source>
        <dbReference type="EMBL" id="CAD8689446.1"/>
    </source>
</evidence>
<sequence>MASTPTPAPSAAKPQPSAVRPFYVAVGSAGAKLGTLLELLTALQLQAGRKLTTVICCSGRDSLDEVVCGLLEDASFTVAVLHADMTDKEREFQVSHFKRLVAAQADAADGAGGSGGGMAASTASAQGAAAGGAASSQSAAPADTSIAADESSLVLAATDVCLKTLPRELLPLGASLLIQYDMPHKKEVLARRMSSVFGGGRDRRGAAPITIHFVVAGEAAQFRAVEKYTAPAMIAEMPVHVADVFTQR</sequence>
<reference evidence="2" key="1">
    <citation type="submission" date="2021-01" db="EMBL/GenBank/DDBJ databases">
        <authorList>
            <person name="Corre E."/>
            <person name="Pelletier E."/>
            <person name="Niang G."/>
            <person name="Scheremetjew M."/>
            <person name="Finn R."/>
            <person name="Kale V."/>
            <person name="Holt S."/>
            <person name="Cochrane G."/>
            <person name="Meng A."/>
            <person name="Brown T."/>
            <person name="Cohen L."/>
        </authorList>
    </citation>
    <scope>NUCLEOTIDE SEQUENCE</scope>
    <source>
        <strain evidence="2">SAG 11-49</strain>
    </source>
</reference>
<organism evidence="2">
    <name type="scientific">Chlamydomonas leiostraca</name>
    <dbReference type="NCBI Taxonomy" id="1034604"/>
    <lineage>
        <taxon>Eukaryota</taxon>
        <taxon>Viridiplantae</taxon>
        <taxon>Chlorophyta</taxon>
        <taxon>core chlorophytes</taxon>
        <taxon>Chlorophyceae</taxon>
        <taxon>CS clade</taxon>
        <taxon>Chlamydomonadales</taxon>
        <taxon>Chlamydomonadaceae</taxon>
        <taxon>Chlamydomonas</taxon>
    </lineage>
</organism>
<protein>
    <recommendedName>
        <fullName evidence="3">Helicase C-terminal domain-containing protein</fullName>
    </recommendedName>
</protein>
<dbReference type="AlphaFoldDB" id="A0A6T8U2J1"/>
<dbReference type="SUPFAM" id="SSF52540">
    <property type="entry name" value="P-loop containing nucleoside triphosphate hydrolases"/>
    <property type="match status" value="1"/>
</dbReference>
<name>A0A6T8U2J1_9CHLO</name>
<proteinExistence type="predicted"/>
<dbReference type="EMBL" id="HBFB01025906">
    <property type="protein sequence ID" value="CAD8689445.1"/>
    <property type="molecule type" value="Transcribed_RNA"/>
</dbReference>
<dbReference type="InterPro" id="IPR027417">
    <property type="entry name" value="P-loop_NTPase"/>
</dbReference>
<accession>A0A6T8U2J1</accession>
<dbReference type="EMBL" id="HBFB01025907">
    <property type="protein sequence ID" value="CAD8689446.1"/>
    <property type="molecule type" value="Transcribed_RNA"/>
</dbReference>
<evidence type="ECO:0000313" key="1">
    <source>
        <dbReference type="EMBL" id="CAD8689445.1"/>
    </source>
</evidence>
<gene>
    <name evidence="1" type="ORF">CLEI1391_LOCUS14497</name>
    <name evidence="2" type="ORF">CLEI1391_LOCUS14498</name>
</gene>